<feature type="region of interest" description="Disordered" evidence="1">
    <location>
        <begin position="396"/>
        <end position="459"/>
    </location>
</feature>
<name>J1GYF3_9ACTO</name>
<keyword evidence="2" id="KW-0472">Membrane</keyword>
<evidence type="ECO:0000313" key="3">
    <source>
        <dbReference type="EMBL" id="EJF38110.1"/>
    </source>
</evidence>
<feature type="region of interest" description="Disordered" evidence="1">
    <location>
        <begin position="189"/>
        <end position="383"/>
    </location>
</feature>
<feature type="compositionally biased region" description="Low complexity" evidence="1">
    <location>
        <begin position="336"/>
        <end position="351"/>
    </location>
</feature>
<organism evidence="3 4">
    <name type="scientific">Actinomyces massiliensis F0489</name>
    <dbReference type="NCBI Taxonomy" id="1125718"/>
    <lineage>
        <taxon>Bacteria</taxon>
        <taxon>Bacillati</taxon>
        <taxon>Actinomycetota</taxon>
        <taxon>Actinomycetes</taxon>
        <taxon>Actinomycetales</taxon>
        <taxon>Actinomycetaceae</taxon>
        <taxon>Actinomyces</taxon>
    </lineage>
</organism>
<proteinExistence type="predicted"/>
<dbReference type="OrthoDB" id="3260885at2"/>
<keyword evidence="2" id="KW-1133">Transmembrane helix</keyword>
<dbReference type="PATRIC" id="fig|1125718.3.peg.2508"/>
<dbReference type="AlphaFoldDB" id="J1GYF3"/>
<dbReference type="EMBL" id="AKFT01000194">
    <property type="protein sequence ID" value="EJF38110.1"/>
    <property type="molecule type" value="Genomic_DNA"/>
</dbReference>
<feature type="compositionally biased region" description="Low complexity" evidence="1">
    <location>
        <begin position="265"/>
        <end position="286"/>
    </location>
</feature>
<keyword evidence="4" id="KW-1185">Reference proteome</keyword>
<feature type="transmembrane region" description="Helical" evidence="2">
    <location>
        <begin position="6"/>
        <end position="24"/>
    </location>
</feature>
<feature type="transmembrane region" description="Helical" evidence="2">
    <location>
        <begin position="118"/>
        <end position="143"/>
    </location>
</feature>
<reference evidence="3 4" key="1">
    <citation type="submission" date="2012-05" db="EMBL/GenBank/DDBJ databases">
        <authorList>
            <person name="Harkins D.M."/>
            <person name="Madupu R."/>
            <person name="Durkin A.S."/>
            <person name="Torralba M."/>
            <person name="Methe B."/>
            <person name="Sutton G.G."/>
            <person name="Nelson K.E."/>
        </authorList>
    </citation>
    <scope>NUCLEOTIDE SEQUENCE [LARGE SCALE GENOMIC DNA]</scope>
    <source>
        <strain evidence="3 4">F0489</strain>
    </source>
</reference>
<keyword evidence="2" id="KW-0812">Transmembrane</keyword>
<dbReference type="eggNOG" id="ENOG5032RMN">
    <property type="taxonomic scope" value="Bacteria"/>
</dbReference>
<evidence type="ECO:0000256" key="2">
    <source>
        <dbReference type="SAM" id="Phobius"/>
    </source>
</evidence>
<comment type="caution">
    <text evidence="3">The sequence shown here is derived from an EMBL/GenBank/DDBJ whole genome shotgun (WGS) entry which is preliminary data.</text>
</comment>
<feature type="compositionally biased region" description="Low complexity" evidence="1">
    <location>
        <begin position="216"/>
        <end position="234"/>
    </location>
</feature>
<gene>
    <name evidence="3" type="ORF">HMPREF1318_2053</name>
</gene>
<dbReference type="RefSeq" id="WP_008733161.1">
    <property type="nucleotide sequence ID" value="NZ_AKFT01000194.1"/>
</dbReference>
<protein>
    <submittedName>
        <fullName evidence="3">Uncharacterized protein</fullName>
    </submittedName>
</protein>
<feature type="compositionally biased region" description="Low complexity" evidence="1">
    <location>
        <begin position="361"/>
        <end position="383"/>
    </location>
</feature>
<feature type="compositionally biased region" description="Basic and acidic residues" evidence="1">
    <location>
        <begin position="235"/>
        <end position="252"/>
    </location>
</feature>
<feature type="region of interest" description="Disordered" evidence="1">
    <location>
        <begin position="479"/>
        <end position="503"/>
    </location>
</feature>
<feature type="compositionally biased region" description="Basic and acidic residues" evidence="1">
    <location>
        <begin position="323"/>
        <end position="334"/>
    </location>
</feature>
<feature type="compositionally biased region" description="Basic and acidic residues" evidence="1">
    <location>
        <begin position="293"/>
        <end position="308"/>
    </location>
</feature>
<accession>J1GYF3</accession>
<feature type="compositionally biased region" description="Low complexity" evidence="1">
    <location>
        <begin position="421"/>
        <end position="447"/>
    </location>
</feature>
<dbReference type="Proteomes" id="UP000002941">
    <property type="component" value="Unassembled WGS sequence"/>
</dbReference>
<sequence>MGIEVWVLVALVAILAVYLLPFLVGRREVMRLSNAEDRYSSELRVLATGDAVASESSDEACVSSGRAQIFRRRPEVKAMNRPAVRNVRALRIERELTRARQAHGEARERRRVAASHRAAVACTLVGIMLGLVVVCVLTALPWLSIAVPGALLMVSMGAGRRAARASAELDRNERRQIADLENELTDLTGERSVAATPVWPIKPKDLREAEPEEAESTAAEVAAKPAAAKSAAAARADERLVERESAGADRETPVVGRTSSKRRSASAAPAAEAARSASVSRTRTSAGDTEAYAEARAETPADRARMDRSGAAVRPVAQPSARAVDEERPEEHKTLSAVAGSSDSSGSVDSSPVADREAAEPAESAETAAERSAAASEISEGAAAQRALMAVAWPVSEVEGEDDAATRRAALGTSAGLGRNGASARKPAASAGAAGAAGSAASEEAAPATPPQGWRPVHVPAPTYTLAARAPRRALEDLEEASFPSAPVPERPTSVRRLPTEGVENEEIEFHPIDLDAVLEKRRAAGA</sequence>
<evidence type="ECO:0000256" key="1">
    <source>
        <dbReference type="SAM" id="MobiDB-lite"/>
    </source>
</evidence>
<evidence type="ECO:0000313" key="4">
    <source>
        <dbReference type="Proteomes" id="UP000002941"/>
    </source>
</evidence>